<evidence type="ECO:0000313" key="3">
    <source>
        <dbReference type="Proteomes" id="UP000279446"/>
    </source>
</evidence>
<evidence type="ECO:0008006" key="4">
    <source>
        <dbReference type="Google" id="ProtNLM"/>
    </source>
</evidence>
<keyword evidence="1" id="KW-0812">Transmembrane</keyword>
<dbReference type="AlphaFoldDB" id="A0A3S1DUC3"/>
<dbReference type="SUPFAM" id="SSF53474">
    <property type="entry name" value="alpha/beta-Hydrolases"/>
    <property type="match status" value="1"/>
</dbReference>
<sequence>MNFAQHIEAYQKSHPLLVKRINGVDFRYTFSGKGGKTLVLLVGGLGLSIAYCNLVFVLEKKYQVITFDFPVVIRRMRNLLIVLSY</sequence>
<reference evidence="2 3" key="1">
    <citation type="submission" date="2018-12" db="EMBL/GenBank/DDBJ databases">
        <authorList>
            <person name="Sun L."/>
            <person name="Chen Z."/>
        </authorList>
    </citation>
    <scope>NUCLEOTIDE SEQUENCE [LARGE SCALE GENOMIC DNA]</scope>
    <source>
        <strain evidence="2 3">DSM 15890</strain>
    </source>
</reference>
<dbReference type="InterPro" id="IPR029058">
    <property type="entry name" value="AB_hydrolase_fold"/>
</dbReference>
<feature type="transmembrane region" description="Helical" evidence="1">
    <location>
        <begin position="38"/>
        <end position="58"/>
    </location>
</feature>
<dbReference type="Proteomes" id="UP000279446">
    <property type="component" value="Unassembled WGS sequence"/>
</dbReference>
<dbReference type="EMBL" id="RZNY01000011">
    <property type="protein sequence ID" value="RUT45538.1"/>
    <property type="molecule type" value="Genomic_DNA"/>
</dbReference>
<protein>
    <recommendedName>
        <fullName evidence="4">Alpha/beta hydrolase</fullName>
    </recommendedName>
</protein>
<keyword evidence="3" id="KW-1185">Reference proteome</keyword>
<organism evidence="2 3">
    <name type="scientific">Paenibacillus anaericanus</name>
    <dbReference type="NCBI Taxonomy" id="170367"/>
    <lineage>
        <taxon>Bacteria</taxon>
        <taxon>Bacillati</taxon>
        <taxon>Bacillota</taxon>
        <taxon>Bacilli</taxon>
        <taxon>Bacillales</taxon>
        <taxon>Paenibacillaceae</taxon>
        <taxon>Paenibacillus</taxon>
    </lineage>
</organism>
<keyword evidence="1" id="KW-0472">Membrane</keyword>
<dbReference type="RefSeq" id="WP_127192813.1">
    <property type="nucleotide sequence ID" value="NZ_RZNY01000011.1"/>
</dbReference>
<evidence type="ECO:0000256" key="1">
    <source>
        <dbReference type="SAM" id="Phobius"/>
    </source>
</evidence>
<accession>A0A3S1DUC3</accession>
<evidence type="ECO:0000313" key="2">
    <source>
        <dbReference type="EMBL" id="RUT45538.1"/>
    </source>
</evidence>
<comment type="caution">
    <text evidence="2">The sequence shown here is derived from an EMBL/GenBank/DDBJ whole genome shotgun (WGS) entry which is preliminary data.</text>
</comment>
<name>A0A3S1DUC3_9BACL</name>
<keyword evidence="1" id="KW-1133">Transmembrane helix</keyword>
<proteinExistence type="predicted"/>
<gene>
    <name evidence="2" type="ORF">EJP82_14700</name>
</gene>